<organism evidence="2 3">
    <name type="scientific">Lactuca sativa</name>
    <name type="common">Garden lettuce</name>
    <dbReference type="NCBI Taxonomy" id="4236"/>
    <lineage>
        <taxon>Eukaryota</taxon>
        <taxon>Viridiplantae</taxon>
        <taxon>Streptophyta</taxon>
        <taxon>Embryophyta</taxon>
        <taxon>Tracheophyta</taxon>
        <taxon>Spermatophyta</taxon>
        <taxon>Magnoliopsida</taxon>
        <taxon>eudicotyledons</taxon>
        <taxon>Gunneridae</taxon>
        <taxon>Pentapetalae</taxon>
        <taxon>asterids</taxon>
        <taxon>campanulids</taxon>
        <taxon>Asterales</taxon>
        <taxon>Asteraceae</taxon>
        <taxon>Cichorioideae</taxon>
        <taxon>Cichorieae</taxon>
        <taxon>Lactucinae</taxon>
        <taxon>Lactuca</taxon>
    </lineage>
</organism>
<keyword evidence="1" id="KW-0812">Transmembrane</keyword>
<keyword evidence="1" id="KW-1133">Transmembrane helix</keyword>
<name>A0A9R1VPH6_LACSA</name>
<proteinExistence type="predicted"/>
<dbReference type="AlphaFoldDB" id="A0A9R1VPH6"/>
<accession>A0A9R1VPH6</accession>
<comment type="caution">
    <text evidence="2">The sequence shown here is derived from an EMBL/GenBank/DDBJ whole genome shotgun (WGS) entry which is preliminary data.</text>
</comment>
<reference evidence="2 3" key="1">
    <citation type="journal article" date="2017" name="Nat. Commun.">
        <title>Genome assembly with in vitro proximity ligation data and whole-genome triplication in lettuce.</title>
        <authorList>
            <person name="Reyes-Chin-Wo S."/>
            <person name="Wang Z."/>
            <person name="Yang X."/>
            <person name="Kozik A."/>
            <person name="Arikit S."/>
            <person name="Song C."/>
            <person name="Xia L."/>
            <person name="Froenicke L."/>
            <person name="Lavelle D.O."/>
            <person name="Truco M.J."/>
            <person name="Xia R."/>
            <person name="Zhu S."/>
            <person name="Xu C."/>
            <person name="Xu H."/>
            <person name="Xu X."/>
            <person name="Cox K."/>
            <person name="Korf I."/>
            <person name="Meyers B.C."/>
            <person name="Michelmore R.W."/>
        </authorList>
    </citation>
    <scope>NUCLEOTIDE SEQUENCE [LARGE SCALE GENOMIC DNA]</scope>
    <source>
        <strain evidence="3">cv. Salinas</strain>
        <tissue evidence="2">Seedlings</tissue>
    </source>
</reference>
<dbReference type="Proteomes" id="UP000235145">
    <property type="component" value="Unassembled WGS sequence"/>
</dbReference>
<sequence length="93" mass="10794">MFQLIPIGLELAAVWEAICQAHILSQFKISKRYGVCHFVFSFSLKFIFLPLYVHLFVELYVLKRRMGLYALKVVIILISRSEKEGEELCTPTV</sequence>
<evidence type="ECO:0000313" key="3">
    <source>
        <dbReference type="Proteomes" id="UP000235145"/>
    </source>
</evidence>
<gene>
    <name evidence="2" type="ORF">LSAT_V11C400165930</name>
</gene>
<feature type="transmembrane region" description="Helical" evidence="1">
    <location>
        <begin position="37"/>
        <end position="62"/>
    </location>
</feature>
<evidence type="ECO:0000256" key="1">
    <source>
        <dbReference type="SAM" id="Phobius"/>
    </source>
</evidence>
<keyword evidence="3" id="KW-1185">Reference proteome</keyword>
<dbReference type="EMBL" id="NBSK02000004">
    <property type="protein sequence ID" value="KAJ0208893.1"/>
    <property type="molecule type" value="Genomic_DNA"/>
</dbReference>
<protein>
    <submittedName>
        <fullName evidence="2">Uncharacterized protein</fullName>
    </submittedName>
</protein>
<keyword evidence="1" id="KW-0472">Membrane</keyword>
<evidence type="ECO:0000313" key="2">
    <source>
        <dbReference type="EMBL" id="KAJ0208893.1"/>
    </source>
</evidence>